<gene>
    <name evidence="2" type="ORF">EDD36DRAFT_417085</name>
</gene>
<sequence length="215" mass="24461">MSLSETDASGVETVLQPHQPIPGQNASTDDSIVFDDELFTSLKGIEQLVARLDTLCDQLRAAHAQMDMQVNRIHAKLEEMWKENNKFRKRGLKGGRARAQQAKKGRLAVCMKDLTLDDHKHRREIERKDFKGRSQIEGLKQIMTIFEESHEFIRGQQRIAEKVVMSGLKMNAGVSTPQENWILIMADELLPDAARNKEIDDIEAMLDAFVDEYGL</sequence>
<dbReference type="AlphaFoldDB" id="A0AAN6E204"/>
<proteinExistence type="predicted"/>
<protein>
    <submittedName>
        <fullName evidence="2">Uncharacterized protein</fullName>
    </submittedName>
</protein>
<reference evidence="2" key="1">
    <citation type="journal article" date="2022" name="bioRxiv">
        <title>Deciphering the potential niche of two novel black yeast fungi from a biological soil crust based on their genomes, phenotypes, and melanin regulation.</title>
        <authorList>
            <consortium name="DOE Joint Genome Institute"/>
            <person name="Carr E.C."/>
            <person name="Barton Q."/>
            <person name="Grambo S."/>
            <person name="Sullivan M."/>
            <person name="Renfro C.M."/>
            <person name="Kuo A."/>
            <person name="Pangilinan J."/>
            <person name="Lipzen A."/>
            <person name="Keymanesh K."/>
            <person name="Savage E."/>
            <person name="Barry K."/>
            <person name="Grigoriev I.V."/>
            <person name="Riekhof W.R."/>
            <person name="Harris S.S."/>
        </authorList>
    </citation>
    <scope>NUCLEOTIDE SEQUENCE</scope>
    <source>
        <strain evidence="2">JF 03-4F</strain>
    </source>
</reference>
<evidence type="ECO:0000256" key="1">
    <source>
        <dbReference type="SAM" id="MobiDB-lite"/>
    </source>
</evidence>
<evidence type="ECO:0000313" key="2">
    <source>
        <dbReference type="EMBL" id="KAI1615589.1"/>
    </source>
</evidence>
<dbReference type="EMBL" id="MU404352">
    <property type="protein sequence ID" value="KAI1615589.1"/>
    <property type="molecule type" value="Genomic_DNA"/>
</dbReference>
<dbReference type="Proteomes" id="UP001203852">
    <property type="component" value="Unassembled WGS sequence"/>
</dbReference>
<name>A0AAN6E204_9EURO</name>
<comment type="caution">
    <text evidence="2">The sequence shown here is derived from an EMBL/GenBank/DDBJ whole genome shotgun (WGS) entry which is preliminary data.</text>
</comment>
<keyword evidence="3" id="KW-1185">Reference proteome</keyword>
<evidence type="ECO:0000313" key="3">
    <source>
        <dbReference type="Proteomes" id="UP001203852"/>
    </source>
</evidence>
<accession>A0AAN6E204</accession>
<feature type="region of interest" description="Disordered" evidence="1">
    <location>
        <begin position="1"/>
        <end position="27"/>
    </location>
</feature>
<organism evidence="2 3">
    <name type="scientific">Exophiala viscosa</name>
    <dbReference type="NCBI Taxonomy" id="2486360"/>
    <lineage>
        <taxon>Eukaryota</taxon>
        <taxon>Fungi</taxon>
        <taxon>Dikarya</taxon>
        <taxon>Ascomycota</taxon>
        <taxon>Pezizomycotina</taxon>
        <taxon>Eurotiomycetes</taxon>
        <taxon>Chaetothyriomycetidae</taxon>
        <taxon>Chaetothyriales</taxon>
        <taxon>Herpotrichiellaceae</taxon>
        <taxon>Exophiala</taxon>
    </lineage>
</organism>